<name>A0A061D4R4_BABBI</name>
<organism evidence="1 2">
    <name type="scientific">Babesia bigemina</name>
    <dbReference type="NCBI Taxonomy" id="5866"/>
    <lineage>
        <taxon>Eukaryota</taxon>
        <taxon>Sar</taxon>
        <taxon>Alveolata</taxon>
        <taxon>Apicomplexa</taxon>
        <taxon>Aconoidasida</taxon>
        <taxon>Piroplasmida</taxon>
        <taxon>Babesiidae</taxon>
        <taxon>Babesia</taxon>
    </lineage>
</organism>
<dbReference type="AlphaFoldDB" id="A0A061D4R4"/>
<evidence type="ECO:0000313" key="2">
    <source>
        <dbReference type="Proteomes" id="UP000033188"/>
    </source>
</evidence>
<proteinExistence type="predicted"/>
<accession>A0A061D4R4</accession>
<gene>
    <name evidence="1" type="ORF">BBBOND_0201940</name>
</gene>
<dbReference type="Proteomes" id="UP000033188">
    <property type="component" value="Chromosome 2"/>
</dbReference>
<dbReference type="EMBL" id="LK391708">
    <property type="protein sequence ID" value="CDR95037.1"/>
    <property type="molecule type" value="Genomic_DNA"/>
</dbReference>
<evidence type="ECO:0000313" key="1">
    <source>
        <dbReference type="EMBL" id="CDR95037.1"/>
    </source>
</evidence>
<dbReference type="RefSeq" id="XP_012767223.1">
    <property type="nucleotide sequence ID" value="XM_012911769.1"/>
</dbReference>
<sequence>MLGLGLGNHPAILAYSNTVWKRGQPKLKTSGVQGDNKTDDSLSLLRVVVESQGLKQSICRLKPYIKCSKQGIILQAMKCRDIHTQHHPLTHQSQTRQCAGFHSNRISQLISTAL</sequence>
<reference evidence="2" key="1">
    <citation type="submission" date="2014-06" db="EMBL/GenBank/DDBJ databases">
        <authorList>
            <person name="Aslett M."/>
            <person name="De Silva N."/>
        </authorList>
    </citation>
    <scope>NUCLEOTIDE SEQUENCE [LARGE SCALE GENOMIC DNA]</scope>
    <source>
        <strain evidence="2">Bond</strain>
    </source>
</reference>
<dbReference type="GeneID" id="24563578"/>
<dbReference type="KEGG" id="bbig:BBBOND_0201940"/>
<protein>
    <submittedName>
        <fullName evidence="1">Uncharacterized protein</fullName>
    </submittedName>
</protein>
<keyword evidence="2" id="KW-1185">Reference proteome</keyword>
<dbReference type="VEuPathDB" id="PiroplasmaDB:BBBOND_0201940"/>